<feature type="transmembrane region" description="Helical" evidence="7">
    <location>
        <begin position="349"/>
        <end position="371"/>
    </location>
</feature>
<feature type="transmembrane region" description="Helical" evidence="7">
    <location>
        <begin position="383"/>
        <end position="407"/>
    </location>
</feature>
<evidence type="ECO:0000256" key="4">
    <source>
        <dbReference type="ARBA" id="ARBA00022692"/>
    </source>
</evidence>
<protein>
    <recommendedName>
        <fullName evidence="8">Major facilitator superfamily (MFS) profile domain-containing protein</fullName>
    </recommendedName>
</protein>
<proteinExistence type="inferred from homology"/>
<feature type="transmembrane region" description="Helical" evidence="7">
    <location>
        <begin position="161"/>
        <end position="181"/>
    </location>
</feature>
<comment type="caution">
    <text evidence="9">The sequence shown here is derived from an EMBL/GenBank/DDBJ whole genome shotgun (WGS) entry which is preliminary data.</text>
</comment>
<dbReference type="InterPro" id="IPR005829">
    <property type="entry name" value="Sugar_transporter_CS"/>
</dbReference>
<feature type="transmembrane region" description="Helical" evidence="7">
    <location>
        <begin position="128"/>
        <end position="149"/>
    </location>
</feature>
<dbReference type="PROSITE" id="PS00216">
    <property type="entry name" value="SUGAR_TRANSPORT_1"/>
    <property type="match status" value="1"/>
</dbReference>
<sequence length="525" mass="58020">MTGSIDLAGEKISAALPNDPRKWYQRRNLVKLNFYMFSFILYAAAIGYDSALTNAIQALPQWQEFTGYPTGTWLGFINSCPFIGTCSIIFFVPYFCDRFGRKLVIFATSFFIWIGAIVAASAKNNAAYIMGRIMIGFSFACNYAASLYINEMAFPTTRGKFSAGYHSMFFFGALMVAWIVFGTRSLPNSSSWRIPLALQAFLPSALMPSLIMAPESPRWLASKGRIKEAREILMKYHAGYEEMYVPLVDLEIAEIMASIEAQKANNVASWRSLVATPGNRKRMFVGCFTAASCSWCGTGIVTSYLSTVLDAVGITNTLQKTLINACLQLSNWLCAVTGVMLVDKVGRRTLLLMSMITLFIFYIPLTTITAVYQETGKNVGQGIIVFIFLCLGFNNVAFSPLVTAYPAELWPQVTRSKGLFSAMFVLNATTFFNIFVNGIALNAIHWKYYCVYLGVQLVIIGVIYFVFPETRGHSLEEIALIFDKDDVTQNKLGSVQVIKSKSAGGKVEAIVSVTEVPAGSDVSQV</sequence>
<feature type="transmembrane region" description="Helical" evidence="7">
    <location>
        <begin position="32"/>
        <end position="53"/>
    </location>
</feature>
<dbReference type="AlphaFoldDB" id="A0A9P8NVR4"/>
<dbReference type="PANTHER" id="PTHR48022:SF3">
    <property type="entry name" value="HEXOSE TRANSPORTER PROTEIN (AFU_ORTHOLOGUE AFUA_8G04480)-RELATED"/>
    <property type="match status" value="1"/>
</dbReference>
<dbReference type="PROSITE" id="PS50850">
    <property type="entry name" value="MFS"/>
    <property type="match status" value="1"/>
</dbReference>
<dbReference type="Proteomes" id="UP000788993">
    <property type="component" value="Unassembled WGS sequence"/>
</dbReference>
<dbReference type="Pfam" id="PF00083">
    <property type="entry name" value="Sugar_tr"/>
    <property type="match status" value="1"/>
</dbReference>
<keyword evidence="10" id="KW-1185">Reference proteome</keyword>
<feature type="transmembrane region" description="Helical" evidence="7">
    <location>
        <begin position="419"/>
        <end position="440"/>
    </location>
</feature>
<evidence type="ECO:0000256" key="6">
    <source>
        <dbReference type="ARBA" id="ARBA00023136"/>
    </source>
</evidence>
<comment type="subcellular location">
    <subcellularLocation>
        <location evidence="1">Membrane</location>
        <topology evidence="1">Multi-pass membrane protein</topology>
    </subcellularLocation>
</comment>
<evidence type="ECO:0000256" key="2">
    <source>
        <dbReference type="ARBA" id="ARBA00010992"/>
    </source>
</evidence>
<dbReference type="GO" id="GO:0005351">
    <property type="term" value="F:carbohydrate:proton symporter activity"/>
    <property type="evidence" value="ECO:0007669"/>
    <property type="project" value="TreeGrafter"/>
</dbReference>
<evidence type="ECO:0000256" key="3">
    <source>
        <dbReference type="ARBA" id="ARBA00022448"/>
    </source>
</evidence>
<feature type="domain" description="Major facilitator superfamily (MFS) profile" evidence="8">
    <location>
        <begin position="35"/>
        <end position="471"/>
    </location>
</feature>
<gene>
    <name evidence="9" type="ORF">OGATHE_005984</name>
</gene>
<accession>A0A9P8NVR4</accession>
<organism evidence="9 10">
    <name type="scientific">Ogataea polymorpha</name>
    <dbReference type="NCBI Taxonomy" id="460523"/>
    <lineage>
        <taxon>Eukaryota</taxon>
        <taxon>Fungi</taxon>
        <taxon>Dikarya</taxon>
        <taxon>Ascomycota</taxon>
        <taxon>Saccharomycotina</taxon>
        <taxon>Pichiomycetes</taxon>
        <taxon>Pichiales</taxon>
        <taxon>Pichiaceae</taxon>
        <taxon>Ogataea</taxon>
    </lineage>
</organism>
<feature type="transmembrane region" description="Helical" evidence="7">
    <location>
        <begin position="446"/>
        <end position="467"/>
    </location>
</feature>
<dbReference type="FunFam" id="1.20.1250.20:FF:000134">
    <property type="entry name" value="MFS sugar transporter protein"/>
    <property type="match status" value="1"/>
</dbReference>
<dbReference type="InterPro" id="IPR005828">
    <property type="entry name" value="MFS_sugar_transport-like"/>
</dbReference>
<dbReference type="Gene3D" id="1.20.1250.20">
    <property type="entry name" value="MFS general substrate transporter like domains"/>
    <property type="match status" value="1"/>
</dbReference>
<dbReference type="InterPro" id="IPR050360">
    <property type="entry name" value="MFS_Sugar_Transporters"/>
</dbReference>
<dbReference type="PANTHER" id="PTHR48022">
    <property type="entry name" value="PLASTIDIC GLUCOSE TRANSPORTER 4"/>
    <property type="match status" value="1"/>
</dbReference>
<evidence type="ECO:0000256" key="5">
    <source>
        <dbReference type="ARBA" id="ARBA00022989"/>
    </source>
</evidence>
<feature type="transmembrane region" description="Helical" evidence="7">
    <location>
        <begin position="193"/>
        <end position="213"/>
    </location>
</feature>
<feature type="transmembrane region" description="Helical" evidence="7">
    <location>
        <begin position="103"/>
        <end position="122"/>
    </location>
</feature>
<evidence type="ECO:0000313" key="9">
    <source>
        <dbReference type="EMBL" id="KAH3659939.1"/>
    </source>
</evidence>
<evidence type="ECO:0000313" key="10">
    <source>
        <dbReference type="Proteomes" id="UP000788993"/>
    </source>
</evidence>
<keyword evidence="6 7" id="KW-0472">Membrane</keyword>
<dbReference type="GO" id="GO:0016020">
    <property type="term" value="C:membrane"/>
    <property type="evidence" value="ECO:0007669"/>
    <property type="project" value="UniProtKB-SubCell"/>
</dbReference>
<dbReference type="OrthoDB" id="6133115at2759"/>
<comment type="similarity">
    <text evidence="2">Belongs to the major facilitator superfamily. Sugar transporter (TC 2.A.1.1) family.</text>
</comment>
<dbReference type="EMBL" id="JAEUBD010001504">
    <property type="protein sequence ID" value="KAH3659939.1"/>
    <property type="molecule type" value="Genomic_DNA"/>
</dbReference>
<reference evidence="9" key="1">
    <citation type="journal article" date="2021" name="Open Biol.">
        <title>Shared evolutionary footprints suggest mitochondrial oxidative damage underlies multiple complex I losses in fungi.</title>
        <authorList>
            <person name="Schikora-Tamarit M.A."/>
            <person name="Marcet-Houben M."/>
            <person name="Nosek J."/>
            <person name="Gabaldon T."/>
        </authorList>
    </citation>
    <scope>NUCLEOTIDE SEQUENCE</scope>
    <source>
        <strain evidence="9">NCAIM Y.01608</strain>
    </source>
</reference>
<dbReference type="SUPFAM" id="SSF103473">
    <property type="entry name" value="MFS general substrate transporter"/>
    <property type="match status" value="1"/>
</dbReference>
<dbReference type="InterPro" id="IPR036259">
    <property type="entry name" value="MFS_trans_sf"/>
</dbReference>
<keyword evidence="5 7" id="KW-1133">Transmembrane helix</keyword>
<evidence type="ECO:0000256" key="1">
    <source>
        <dbReference type="ARBA" id="ARBA00004141"/>
    </source>
</evidence>
<reference evidence="9" key="2">
    <citation type="submission" date="2021-01" db="EMBL/GenBank/DDBJ databases">
        <authorList>
            <person name="Schikora-Tamarit M.A."/>
        </authorList>
    </citation>
    <scope>NUCLEOTIDE SEQUENCE</scope>
    <source>
        <strain evidence="9">NCAIM Y.01608</strain>
    </source>
</reference>
<evidence type="ECO:0000256" key="7">
    <source>
        <dbReference type="SAM" id="Phobius"/>
    </source>
</evidence>
<keyword evidence="3" id="KW-0813">Transport</keyword>
<dbReference type="InterPro" id="IPR020846">
    <property type="entry name" value="MFS_dom"/>
</dbReference>
<feature type="transmembrane region" description="Helical" evidence="7">
    <location>
        <begin position="73"/>
        <end position="96"/>
    </location>
</feature>
<keyword evidence="4 7" id="KW-0812">Transmembrane</keyword>
<feature type="transmembrane region" description="Helical" evidence="7">
    <location>
        <begin position="283"/>
        <end position="302"/>
    </location>
</feature>
<evidence type="ECO:0000259" key="8">
    <source>
        <dbReference type="PROSITE" id="PS50850"/>
    </source>
</evidence>
<name>A0A9P8NVR4_9ASCO</name>